<gene>
    <name evidence="1" type="ORF">SAMN05421730_1010102</name>
</gene>
<keyword evidence="2" id="KW-1185">Reference proteome</keyword>
<evidence type="ECO:0000313" key="1">
    <source>
        <dbReference type="EMBL" id="SCP97442.1"/>
    </source>
</evidence>
<organism evidence="1 2">
    <name type="scientific">Anaerobium acetethylicum</name>
    <dbReference type="NCBI Taxonomy" id="1619234"/>
    <lineage>
        <taxon>Bacteria</taxon>
        <taxon>Bacillati</taxon>
        <taxon>Bacillota</taxon>
        <taxon>Clostridia</taxon>
        <taxon>Lachnospirales</taxon>
        <taxon>Lachnospiraceae</taxon>
        <taxon>Anaerobium</taxon>
    </lineage>
</organism>
<proteinExistence type="predicted"/>
<dbReference type="AlphaFoldDB" id="A0A1D3TU14"/>
<accession>A0A1D3TU14</accession>
<evidence type="ECO:0000313" key="2">
    <source>
        <dbReference type="Proteomes" id="UP000199315"/>
    </source>
</evidence>
<dbReference type="Proteomes" id="UP000199315">
    <property type="component" value="Unassembled WGS sequence"/>
</dbReference>
<sequence length="39" mass="4448">MKISANTALETNRMSEDMMMCCFSCMCMAKAVFRVGYEI</sequence>
<dbReference type="EMBL" id="FMKA01000010">
    <property type="protein sequence ID" value="SCP97442.1"/>
    <property type="molecule type" value="Genomic_DNA"/>
</dbReference>
<reference evidence="1 2" key="1">
    <citation type="submission" date="2016-09" db="EMBL/GenBank/DDBJ databases">
        <authorList>
            <person name="Capua I."/>
            <person name="De Benedictis P."/>
            <person name="Joannis T."/>
            <person name="Lombin L.H."/>
            <person name="Cattoli G."/>
        </authorList>
    </citation>
    <scope>NUCLEOTIDE SEQUENCE [LARGE SCALE GENOMIC DNA]</scope>
    <source>
        <strain evidence="1 2">GluBS11</strain>
    </source>
</reference>
<protein>
    <submittedName>
        <fullName evidence="1">Uncharacterized protein</fullName>
    </submittedName>
</protein>
<name>A0A1D3TU14_9FIRM</name>